<protein>
    <submittedName>
        <fullName evidence="2">Uncharacterized protein</fullName>
    </submittedName>
</protein>
<name>A0ABY6D9H3_9RHOB</name>
<proteinExistence type="predicted"/>
<keyword evidence="3" id="KW-1185">Reference proteome</keyword>
<gene>
    <name evidence="2" type="ORF">N7U68_11905</name>
</gene>
<evidence type="ECO:0000313" key="2">
    <source>
        <dbReference type="EMBL" id="UXX81828.1"/>
    </source>
</evidence>
<dbReference type="RefSeq" id="WP_263046937.1">
    <property type="nucleotide sequence ID" value="NZ_CP106738.1"/>
</dbReference>
<reference evidence="2" key="1">
    <citation type="submission" date="2022-10" db="EMBL/GenBank/DDBJ databases">
        <title>Roseovarius pelagicus sp. nov., isolated from Arctic seawater.</title>
        <authorList>
            <person name="Hong Y.W."/>
            <person name="Hwang C.Y."/>
        </authorList>
    </citation>
    <scope>NUCLEOTIDE SEQUENCE</scope>
    <source>
        <strain evidence="2">HL-MP18</strain>
    </source>
</reference>
<feature type="transmembrane region" description="Helical" evidence="1">
    <location>
        <begin position="54"/>
        <end position="72"/>
    </location>
</feature>
<evidence type="ECO:0000256" key="1">
    <source>
        <dbReference type="SAM" id="Phobius"/>
    </source>
</evidence>
<evidence type="ECO:0000313" key="3">
    <source>
        <dbReference type="Proteomes" id="UP001064087"/>
    </source>
</evidence>
<keyword evidence="1" id="KW-0472">Membrane</keyword>
<dbReference type="Proteomes" id="UP001064087">
    <property type="component" value="Chromosome"/>
</dbReference>
<dbReference type="EMBL" id="CP106738">
    <property type="protein sequence ID" value="UXX81828.1"/>
    <property type="molecule type" value="Genomic_DNA"/>
</dbReference>
<keyword evidence="1" id="KW-0812">Transmembrane</keyword>
<accession>A0ABY6D9H3</accession>
<sequence length="77" mass="8914">MGKSRPERVGEILGYALVIPTLIAKFAIVGAIFPGSQIWFMLFSRWMEWWPEPGIIWFDWIIALILPGYAIWQTLFG</sequence>
<feature type="transmembrane region" description="Helical" evidence="1">
    <location>
        <begin position="12"/>
        <end position="34"/>
    </location>
</feature>
<organism evidence="2 3">
    <name type="scientific">Roseovarius pelagicus</name>
    <dbReference type="NCBI Taxonomy" id="2980108"/>
    <lineage>
        <taxon>Bacteria</taxon>
        <taxon>Pseudomonadati</taxon>
        <taxon>Pseudomonadota</taxon>
        <taxon>Alphaproteobacteria</taxon>
        <taxon>Rhodobacterales</taxon>
        <taxon>Roseobacteraceae</taxon>
        <taxon>Roseovarius</taxon>
    </lineage>
</organism>
<keyword evidence="1" id="KW-1133">Transmembrane helix</keyword>